<dbReference type="InterPro" id="IPR000447">
    <property type="entry name" value="G3P_DH_FAD-dep"/>
</dbReference>
<evidence type="ECO:0000256" key="1">
    <source>
        <dbReference type="ARBA" id="ARBA00001974"/>
    </source>
</evidence>
<evidence type="ECO:0000256" key="5">
    <source>
        <dbReference type="ARBA" id="ARBA00022827"/>
    </source>
</evidence>
<dbReference type="InterPro" id="IPR038299">
    <property type="entry name" value="DAO_C_sf"/>
</dbReference>
<dbReference type="EC" id="1.1.5.3" evidence="7"/>
<dbReference type="GO" id="GO:0004368">
    <property type="term" value="F:glycerol-3-phosphate dehydrogenase (quinone) activity"/>
    <property type="evidence" value="ECO:0007669"/>
    <property type="project" value="UniProtKB-EC"/>
</dbReference>
<feature type="domain" description="FAD dependent oxidoreductase" evidence="8">
    <location>
        <begin position="23"/>
        <end position="376"/>
    </location>
</feature>
<evidence type="ECO:0000313" key="11">
    <source>
        <dbReference type="Proteomes" id="UP000184474"/>
    </source>
</evidence>
<dbReference type="PANTHER" id="PTHR11985">
    <property type="entry name" value="GLYCEROL-3-PHOSPHATE DEHYDROGENASE"/>
    <property type="match status" value="1"/>
</dbReference>
<evidence type="ECO:0000256" key="2">
    <source>
        <dbReference type="ARBA" id="ARBA00007330"/>
    </source>
</evidence>
<evidence type="ECO:0000256" key="3">
    <source>
        <dbReference type="ARBA" id="ARBA00022630"/>
    </source>
</evidence>
<evidence type="ECO:0000259" key="9">
    <source>
        <dbReference type="Pfam" id="PF16901"/>
    </source>
</evidence>
<dbReference type="Gene3D" id="3.30.9.10">
    <property type="entry name" value="D-Amino Acid Oxidase, subunit A, domain 2"/>
    <property type="match status" value="1"/>
</dbReference>
<dbReference type="InterPro" id="IPR036188">
    <property type="entry name" value="FAD/NAD-bd_sf"/>
</dbReference>
<dbReference type="GO" id="GO:0006071">
    <property type="term" value="P:glycerol metabolic process"/>
    <property type="evidence" value="ECO:0007669"/>
    <property type="project" value="UniProtKB-KW"/>
</dbReference>
<keyword evidence="11" id="KW-1185">Reference proteome</keyword>
<dbReference type="RefSeq" id="WP_073121685.1">
    <property type="nucleotide sequence ID" value="NZ_FRAA01000002.1"/>
</dbReference>
<evidence type="ECO:0000256" key="4">
    <source>
        <dbReference type="ARBA" id="ARBA00022798"/>
    </source>
</evidence>
<proteinExistence type="inferred from homology"/>
<evidence type="ECO:0000256" key="7">
    <source>
        <dbReference type="RuleBase" id="RU361217"/>
    </source>
</evidence>
<dbReference type="AlphaFoldDB" id="A0A1M6P7V0"/>
<dbReference type="STRING" id="156994.SAMN04488028_102582"/>
<dbReference type="Gene3D" id="3.50.50.60">
    <property type="entry name" value="FAD/NAD(P)-binding domain"/>
    <property type="match status" value="1"/>
</dbReference>
<comment type="similarity">
    <text evidence="2 7">Belongs to the FAD-dependent glycerol-3-phosphate dehydrogenase family.</text>
</comment>
<keyword evidence="3 7" id="KW-0285">Flavoprotein</keyword>
<sequence length="541" mass="60511">MSASLQMEKRHETVSALENEYFDLVIVGGGITGAGIALDAVTRGLKVALVEKNDFASGTSSKSTKLIHGGLRYLKQFEFGLVREVGKERAILHKLATHLVRPEKMLLPLTKDGNYGKIIASVGLMVYDVLADVEKADQRKMLSAADTKVLEPLLADNNIEGGGLYSEYQTDDFRLVIELLKAAQSEGAKVINYTACTRFIQKAGVIAGVEVKDELLGTEYKIYADYVINAAGPWSDDIRKYQEEVTGKKLHLTKGVHLVLPYEKFPIQQSLYFDVPDGRMIFAIPRKDITYLGTTDTFYDQDLKDLRTTMDDVHYLIDSANSYFPALGLKTEDVISSWVGVRPLIAEEGKSASEISRKDEIFISEQGLITIAGGKLTGYRKMAKRAVETLLDRRHDDTGKKIPKCKTKKYKLPGNGFKSPKAITKYKKSLAKTNSHLSKIEISYLVDLYGTQTDAIIEATHNGTNIIEAEVAFCITNEWVYHLADFYIYRTGRLFFDLESVRSSHLIVADQMQNLLGWSDSQKEQEVLVLNQKIKEATVFE</sequence>
<dbReference type="SUPFAM" id="SSF54373">
    <property type="entry name" value="FAD-linked reductases, C-terminal domain"/>
    <property type="match status" value="1"/>
</dbReference>
<evidence type="ECO:0000256" key="6">
    <source>
        <dbReference type="ARBA" id="ARBA00023002"/>
    </source>
</evidence>
<dbReference type="Pfam" id="PF16901">
    <property type="entry name" value="DAO_C"/>
    <property type="match status" value="1"/>
</dbReference>
<keyword evidence="5" id="KW-0274">FAD</keyword>
<dbReference type="EMBL" id="FRAA01000002">
    <property type="protein sequence ID" value="SHK03992.1"/>
    <property type="molecule type" value="Genomic_DNA"/>
</dbReference>
<gene>
    <name evidence="10" type="ORF">SAMN04488028_102582</name>
</gene>
<name>A0A1M6P7V0_REIAG</name>
<dbReference type="InterPro" id="IPR006076">
    <property type="entry name" value="FAD-dep_OxRdtase"/>
</dbReference>
<comment type="cofactor">
    <cofactor evidence="1 7">
        <name>FAD</name>
        <dbReference type="ChEBI" id="CHEBI:57692"/>
    </cofactor>
</comment>
<evidence type="ECO:0000259" key="8">
    <source>
        <dbReference type="Pfam" id="PF01266"/>
    </source>
</evidence>
<dbReference type="InterPro" id="IPR031656">
    <property type="entry name" value="DAO_C"/>
</dbReference>
<dbReference type="Pfam" id="PF01266">
    <property type="entry name" value="DAO"/>
    <property type="match status" value="1"/>
</dbReference>
<dbReference type="GO" id="GO:0046168">
    <property type="term" value="P:glycerol-3-phosphate catabolic process"/>
    <property type="evidence" value="ECO:0007669"/>
    <property type="project" value="TreeGrafter"/>
</dbReference>
<dbReference type="PRINTS" id="PR01001">
    <property type="entry name" value="FADG3PDH"/>
</dbReference>
<reference evidence="11" key="1">
    <citation type="submission" date="2016-11" db="EMBL/GenBank/DDBJ databases">
        <authorList>
            <person name="Varghese N."/>
            <person name="Submissions S."/>
        </authorList>
    </citation>
    <scope>NUCLEOTIDE SEQUENCE [LARGE SCALE GENOMIC DNA]</scope>
    <source>
        <strain evidence="11">DSM 26134</strain>
    </source>
</reference>
<comment type="catalytic activity">
    <reaction evidence="7">
        <text>a quinone + sn-glycerol 3-phosphate = dihydroxyacetone phosphate + a quinol</text>
        <dbReference type="Rhea" id="RHEA:18977"/>
        <dbReference type="ChEBI" id="CHEBI:24646"/>
        <dbReference type="ChEBI" id="CHEBI:57597"/>
        <dbReference type="ChEBI" id="CHEBI:57642"/>
        <dbReference type="ChEBI" id="CHEBI:132124"/>
        <dbReference type="EC" id="1.1.5.3"/>
    </reaction>
</comment>
<dbReference type="SUPFAM" id="SSF51905">
    <property type="entry name" value="FAD/NAD(P)-binding domain"/>
    <property type="match status" value="1"/>
</dbReference>
<dbReference type="PROSITE" id="PS00977">
    <property type="entry name" value="FAD_G3PDH_1"/>
    <property type="match status" value="1"/>
</dbReference>
<organism evidence="10 11">
    <name type="scientific">Reichenbachiella agariperforans</name>
    <dbReference type="NCBI Taxonomy" id="156994"/>
    <lineage>
        <taxon>Bacteria</taxon>
        <taxon>Pseudomonadati</taxon>
        <taxon>Bacteroidota</taxon>
        <taxon>Cytophagia</taxon>
        <taxon>Cytophagales</taxon>
        <taxon>Reichenbachiellaceae</taxon>
        <taxon>Reichenbachiella</taxon>
    </lineage>
</organism>
<dbReference type="PROSITE" id="PS00978">
    <property type="entry name" value="FAD_G3PDH_2"/>
    <property type="match status" value="1"/>
</dbReference>
<keyword evidence="4" id="KW-0319">Glycerol metabolism</keyword>
<accession>A0A1M6P7V0</accession>
<dbReference type="Gene3D" id="1.10.8.870">
    <property type="entry name" value="Alpha-glycerophosphate oxidase, cap domain"/>
    <property type="match status" value="1"/>
</dbReference>
<dbReference type="GO" id="GO:0009331">
    <property type="term" value="C:glycerol-3-phosphate dehydrogenase (FAD) complex"/>
    <property type="evidence" value="ECO:0007669"/>
    <property type="project" value="UniProtKB-UniRule"/>
</dbReference>
<feature type="domain" description="Alpha-glycerophosphate oxidase C-terminal" evidence="9">
    <location>
        <begin position="405"/>
        <end position="523"/>
    </location>
</feature>
<protein>
    <recommendedName>
        <fullName evidence="7">Glycerol-3-phosphate dehydrogenase</fullName>
        <ecNumber evidence="7">1.1.5.3</ecNumber>
    </recommendedName>
</protein>
<evidence type="ECO:0000313" key="10">
    <source>
        <dbReference type="EMBL" id="SHK03992.1"/>
    </source>
</evidence>
<dbReference type="PANTHER" id="PTHR11985:SF35">
    <property type="entry name" value="ANAEROBIC GLYCEROL-3-PHOSPHATE DEHYDROGENASE SUBUNIT A"/>
    <property type="match status" value="1"/>
</dbReference>
<keyword evidence="6 7" id="KW-0560">Oxidoreductase</keyword>
<dbReference type="Proteomes" id="UP000184474">
    <property type="component" value="Unassembled WGS sequence"/>
</dbReference>